<dbReference type="Proteomes" id="UP000284407">
    <property type="component" value="Unassembled WGS sequence"/>
</dbReference>
<evidence type="ECO:0000256" key="2">
    <source>
        <dbReference type="ARBA" id="ARBA00022475"/>
    </source>
</evidence>
<accession>A0A420DNK5</accession>
<evidence type="ECO:0000313" key="7">
    <source>
        <dbReference type="EMBL" id="RKE95874.1"/>
    </source>
</evidence>
<name>A0A420DNK5_9RHOB</name>
<proteinExistence type="predicted"/>
<feature type="domain" description="Glycosyltransferase 2-like" evidence="6">
    <location>
        <begin position="6"/>
        <end position="138"/>
    </location>
</feature>
<keyword evidence="2" id="KW-1003">Cell membrane</keyword>
<dbReference type="InterPro" id="IPR001173">
    <property type="entry name" value="Glyco_trans_2-like"/>
</dbReference>
<organism evidence="7 8">
    <name type="scientific">Sulfitobacter guttiformis</name>
    <dbReference type="NCBI Taxonomy" id="74349"/>
    <lineage>
        <taxon>Bacteria</taxon>
        <taxon>Pseudomonadati</taxon>
        <taxon>Pseudomonadota</taxon>
        <taxon>Alphaproteobacteria</taxon>
        <taxon>Rhodobacterales</taxon>
        <taxon>Roseobacteraceae</taxon>
        <taxon>Sulfitobacter</taxon>
    </lineage>
</organism>
<dbReference type="InterPro" id="IPR029044">
    <property type="entry name" value="Nucleotide-diphossugar_trans"/>
</dbReference>
<keyword evidence="3" id="KW-0328">Glycosyltransferase</keyword>
<keyword evidence="4 7" id="KW-0808">Transferase</keyword>
<dbReference type="EMBL" id="RAQK01000001">
    <property type="protein sequence ID" value="RKE95874.1"/>
    <property type="molecule type" value="Genomic_DNA"/>
</dbReference>
<dbReference type="SUPFAM" id="SSF53448">
    <property type="entry name" value="Nucleotide-diphospho-sugar transferases"/>
    <property type="match status" value="1"/>
</dbReference>
<reference evidence="7 8" key="1">
    <citation type="submission" date="2018-09" db="EMBL/GenBank/DDBJ databases">
        <title>Genomic Encyclopedia of Archaeal and Bacterial Type Strains, Phase II (KMG-II): from individual species to whole genera.</title>
        <authorList>
            <person name="Goeker M."/>
        </authorList>
    </citation>
    <scope>NUCLEOTIDE SEQUENCE [LARGE SCALE GENOMIC DNA]</scope>
    <source>
        <strain evidence="7 8">DSM 11458</strain>
    </source>
</reference>
<evidence type="ECO:0000256" key="5">
    <source>
        <dbReference type="ARBA" id="ARBA00023136"/>
    </source>
</evidence>
<dbReference type="OrthoDB" id="9797391at2"/>
<dbReference type="PANTHER" id="PTHR43646">
    <property type="entry name" value="GLYCOSYLTRANSFERASE"/>
    <property type="match status" value="1"/>
</dbReference>
<comment type="subcellular location">
    <subcellularLocation>
        <location evidence="1">Cell membrane</location>
    </subcellularLocation>
</comment>
<evidence type="ECO:0000313" key="8">
    <source>
        <dbReference type="Proteomes" id="UP000284407"/>
    </source>
</evidence>
<dbReference type="GO" id="GO:0005886">
    <property type="term" value="C:plasma membrane"/>
    <property type="evidence" value="ECO:0007669"/>
    <property type="project" value="UniProtKB-SubCell"/>
</dbReference>
<dbReference type="Gene3D" id="3.90.550.10">
    <property type="entry name" value="Spore Coat Polysaccharide Biosynthesis Protein SpsA, Chain A"/>
    <property type="match status" value="1"/>
</dbReference>
<dbReference type="GO" id="GO:0016757">
    <property type="term" value="F:glycosyltransferase activity"/>
    <property type="evidence" value="ECO:0007669"/>
    <property type="project" value="UniProtKB-KW"/>
</dbReference>
<evidence type="ECO:0000259" key="6">
    <source>
        <dbReference type="Pfam" id="PF00535"/>
    </source>
</evidence>
<keyword evidence="5" id="KW-0472">Membrane</keyword>
<keyword evidence="8" id="KW-1185">Reference proteome</keyword>
<evidence type="ECO:0000256" key="3">
    <source>
        <dbReference type="ARBA" id="ARBA00022676"/>
    </source>
</evidence>
<dbReference type="Pfam" id="PF00535">
    <property type="entry name" value="Glycos_transf_2"/>
    <property type="match status" value="1"/>
</dbReference>
<dbReference type="STRING" id="1443111.Z949_2382"/>
<dbReference type="RefSeq" id="WP_025062832.1">
    <property type="nucleotide sequence ID" value="NZ_RAQK01000001.1"/>
</dbReference>
<gene>
    <name evidence="7" type="ORF">C8N30_0419</name>
</gene>
<dbReference type="AlphaFoldDB" id="A0A420DNK5"/>
<evidence type="ECO:0000256" key="4">
    <source>
        <dbReference type="ARBA" id="ARBA00022679"/>
    </source>
</evidence>
<dbReference type="PANTHER" id="PTHR43646:SF2">
    <property type="entry name" value="GLYCOSYLTRANSFERASE 2-LIKE DOMAIN-CONTAINING PROTEIN"/>
    <property type="match status" value="1"/>
</dbReference>
<sequence>MSIDCSILIPAHNEVGYIEACLEALLASDVTGAQVEVIVMANGCTDATVDTAQGYEARFTTKGWPLTVLDIAQGGKMSALNAGDATARHAARIYVDADVIVSPLLVAQLAEILETDVPRYASGGPVVTVAQSAFTRIYARFWESLPFCTHGVPGFGVFAVNGAGRARWGAFPDIISDDTFVRLSFAPSERVRVPATYRWPMIEGASRLIKVRRRQDIGVAEVKALYPALWANHDQLSEDVLPMWQRALRDPIGFSAFAFVGIAVRLPHSRQERWARGR</sequence>
<evidence type="ECO:0000256" key="1">
    <source>
        <dbReference type="ARBA" id="ARBA00004236"/>
    </source>
</evidence>
<comment type="caution">
    <text evidence="7">The sequence shown here is derived from an EMBL/GenBank/DDBJ whole genome shotgun (WGS) entry which is preliminary data.</text>
</comment>
<protein>
    <submittedName>
        <fullName evidence="7">Glycosyltransferase involved in cell wall biosynthesis</fullName>
    </submittedName>
</protein>